<dbReference type="Proteomes" id="UP001281761">
    <property type="component" value="Unassembled WGS sequence"/>
</dbReference>
<dbReference type="EMBL" id="JARBJD010000574">
    <property type="protein sequence ID" value="KAK2940962.1"/>
    <property type="molecule type" value="Genomic_DNA"/>
</dbReference>
<evidence type="ECO:0000313" key="2">
    <source>
        <dbReference type="Proteomes" id="UP001281761"/>
    </source>
</evidence>
<evidence type="ECO:0000313" key="1">
    <source>
        <dbReference type="EMBL" id="KAK2940962.1"/>
    </source>
</evidence>
<accession>A0ABQ9WQC0</accession>
<protein>
    <submittedName>
        <fullName evidence="1">Uncharacterized protein</fullName>
    </submittedName>
</protein>
<sequence>MRVDVMSHPHMCSFSFELQPNSSHLNKSLFVTKTLSVTDNHLDHLHSHLPSNLHGQLRLLAEPLFSVARSASPQLLVRAHNTLPRSDRLDSKRAHQPHLLCLLTPPNTSNCRIRPTSRLPVLPVLFLPLRQLLRLFTQRDHQLRSSIQLLQQFRSFRSHSRCVSISSMLGDKKVTSLQQIRSFARCQATKFSHFIHILSGDTKFGFTLSSNPSLHRFLFLSSSSFSEDRSICEQVVRTIIESEVHGQQTHLFDTTFMSRSFSFVASAPQRHPSQ</sequence>
<proteinExistence type="predicted"/>
<gene>
    <name evidence="1" type="ORF">BLNAU_24127</name>
</gene>
<comment type="caution">
    <text evidence="1">The sequence shown here is derived from an EMBL/GenBank/DDBJ whole genome shotgun (WGS) entry which is preliminary data.</text>
</comment>
<organism evidence="1 2">
    <name type="scientific">Blattamonas nauphoetae</name>
    <dbReference type="NCBI Taxonomy" id="2049346"/>
    <lineage>
        <taxon>Eukaryota</taxon>
        <taxon>Metamonada</taxon>
        <taxon>Preaxostyla</taxon>
        <taxon>Oxymonadida</taxon>
        <taxon>Blattamonas</taxon>
    </lineage>
</organism>
<name>A0ABQ9WQC0_9EUKA</name>
<keyword evidence="2" id="KW-1185">Reference proteome</keyword>
<reference evidence="1 2" key="1">
    <citation type="journal article" date="2022" name="bioRxiv">
        <title>Genomics of Preaxostyla Flagellates Illuminates Evolutionary Transitions and the Path Towards Mitochondrial Loss.</title>
        <authorList>
            <person name="Novak L.V.F."/>
            <person name="Treitli S.C."/>
            <person name="Pyrih J."/>
            <person name="Halakuc P."/>
            <person name="Pipaliya S.V."/>
            <person name="Vacek V."/>
            <person name="Brzon O."/>
            <person name="Soukal P."/>
            <person name="Eme L."/>
            <person name="Dacks J.B."/>
            <person name="Karnkowska A."/>
            <person name="Elias M."/>
            <person name="Hampl V."/>
        </authorList>
    </citation>
    <scope>NUCLEOTIDE SEQUENCE [LARGE SCALE GENOMIC DNA]</scope>
    <source>
        <strain evidence="1">NAU3</strain>
        <tissue evidence="1">Gut</tissue>
    </source>
</reference>